<reference evidence="1 2" key="3">
    <citation type="journal article" date="2015" name="BMC Genomics">
        <title>The completed genome sequence of the pathogenic ascomycete fungus Fusarium graminearum.</title>
        <authorList>
            <person name="King R."/>
            <person name="Urban M."/>
            <person name="Hammond-Kosack M.C."/>
            <person name="Hassani-Pak K."/>
            <person name="Hammond-Kosack K.E."/>
        </authorList>
    </citation>
    <scope>NUCLEOTIDE SEQUENCE [LARGE SCALE GENOMIC DNA]</scope>
    <source>
        <strain evidence="2">ATCC MYA-4620 / CBS 123657 / FGSC 9075 / NRRL 31084 / PH-1</strain>
    </source>
</reference>
<dbReference type="EMBL" id="HG970335">
    <property type="protein sequence ID" value="SCB65336.1"/>
    <property type="molecule type" value="Genomic_DNA"/>
</dbReference>
<dbReference type="VEuPathDB" id="FungiDB:FGRAMPH1_01G25931"/>
<sequence length="130" mass="14939">MVSFDPVLVFFPFSAYKVTCLCQPTNTIILISGSAPASWIYLLRRFLIKPLFILSFIITPRTSINHREIAPSSCRDNDHQNSFRALSRTARVQESQFNQTEPDQNYVYPRTPLAESAEEGRKWILVCLIN</sequence>
<dbReference type="Proteomes" id="UP000070720">
    <property type="component" value="Chromosome 4"/>
</dbReference>
<reference evidence="2" key="2">
    <citation type="journal article" date="2010" name="Nature">
        <title>Comparative genomics reveals mobile pathogenicity chromosomes in Fusarium.</title>
        <authorList>
            <person name="Ma L.J."/>
            <person name="van der Does H.C."/>
            <person name="Borkovich K.A."/>
            <person name="Coleman J.J."/>
            <person name="Daboussi M.J."/>
            <person name="Di Pietro A."/>
            <person name="Dufresne M."/>
            <person name="Freitag M."/>
            <person name="Grabherr M."/>
            <person name="Henrissat B."/>
            <person name="Houterman P.M."/>
            <person name="Kang S."/>
            <person name="Shim W.B."/>
            <person name="Woloshuk C."/>
            <person name="Xie X."/>
            <person name="Xu J.R."/>
            <person name="Antoniw J."/>
            <person name="Baker S.E."/>
            <person name="Bluhm B.H."/>
            <person name="Breakspear A."/>
            <person name="Brown D.W."/>
            <person name="Butchko R.A."/>
            <person name="Chapman S."/>
            <person name="Coulson R."/>
            <person name="Coutinho P.M."/>
            <person name="Danchin E.G."/>
            <person name="Diener A."/>
            <person name="Gale L.R."/>
            <person name="Gardiner D.M."/>
            <person name="Goff S."/>
            <person name="Hammond-Kosack K.E."/>
            <person name="Hilburn K."/>
            <person name="Hua-Van A."/>
            <person name="Jonkers W."/>
            <person name="Kazan K."/>
            <person name="Kodira C.D."/>
            <person name="Koehrsen M."/>
            <person name="Kumar L."/>
            <person name="Lee Y.H."/>
            <person name="Li L."/>
            <person name="Manners J.M."/>
            <person name="Miranda-Saavedra D."/>
            <person name="Mukherjee M."/>
            <person name="Park G."/>
            <person name="Park J."/>
            <person name="Park S.Y."/>
            <person name="Proctor R.H."/>
            <person name="Regev A."/>
            <person name="Ruiz-Roldan M.C."/>
            <person name="Sain D."/>
            <person name="Sakthikumar S."/>
            <person name="Sykes S."/>
            <person name="Schwartz D.C."/>
            <person name="Turgeon B.G."/>
            <person name="Wapinski I."/>
            <person name="Yoder O."/>
            <person name="Young S."/>
            <person name="Zeng Q."/>
            <person name="Zhou S."/>
            <person name="Galagan J."/>
            <person name="Cuomo C.A."/>
            <person name="Kistler H.C."/>
            <person name="Rep M."/>
        </authorList>
    </citation>
    <scope>GENOME REANNOTATION</scope>
    <source>
        <strain evidence="2">ATCC MYA-4620 / CBS 123657 / FGSC 9075 / NRRL 31084 / PH-1</strain>
    </source>
</reference>
<gene>
    <name evidence="1" type="ORF">FGRAMPH1_01T25931</name>
</gene>
<name>A0A1C3YLC5_GIBZE</name>
<proteinExistence type="predicted"/>
<protein>
    <submittedName>
        <fullName evidence="1">Chromosome 4, complete genome</fullName>
    </submittedName>
</protein>
<reference evidence="2" key="1">
    <citation type="journal article" date="2007" name="Science">
        <title>The Fusarium graminearum genome reveals a link between localized polymorphism and pathogen specialization.</title>
        <authorList>
            <person name="Cuomo C.A."/>
            <person name="Gueldener U."/>
            <person name="Xu J.-R."/>
            <person name="Trail F."/>
            <person name="Turgeon B.G."/>
            <person name="Di Pietro A."/>
            <person name="Walton J.D."/>
            <person name="Ma L.-J."/>
            <person name="Baker S.E."/>
            <person name="Rep M."/>
            <person name="Adam G."/>
            <person name="Antoniw J."/>
            <person name="Baldwin T."/>
            <person name="Calvo S.E."/>
            <person name="Chang Y.-L."/>
            <person name="DeCaprio D."/>
            <person name="Gale L.R."/>
            <person name="Gnerre S."/>
            <person name="Goswami R.S."/>
            <person name="Hammond-Kosack K."/>
            <person name="Harris L.J."/>
            <person name="Hilburn K."/>
            <person name="Kennell J.C."/>
            <person name="Kroken S."/>
            <person name="Magnuson J.K."/>
            <person name="Mannhaupt G."/>
            <person name="Mauceli E.W."/>
            <person name="Mewes H.-W."/>
            <person name="Mitterbauer R."/>
            <person name="Muehlbauer G."/>
            <person name="Muensterkoetter M."/>
            <person name="Nelson D."/>
            <person name="O'Donnell K."/>
            <person name="Ouellet T."/>
            <person name="Qi W."/>
            <person name="Quesneville H."/>
            <person name="Roncero M.I.G."/>
            <person name="Seong K.-Y."/>
            <person name="Tetko I.V."/>
            <person name="Urban M."/>
            <person name="Waalwijk C."/>
            <person name="Ward T.J."/>
            <person name="Yao J."/>
            <person name="Birren B.W."/>
            <person name="Kistler H.C."/>
        </authorList>
    </citation>
    <scope>NUCLEOTIDE SEQUENCE [LARGE SCALE GENOMIC DNA]</scope>
    <source>
        <strain evidence="2">ATCC MYA-4620 / CBS 123657 / FGSC 9075 / NRRL 31084 / PH-1</strain>
    </source>
</reference>
<dbReference type="AlphaFoldDB" id="A0A1C3YLC5"/>
<dbReference type="InParanoid" id="A0A1C3YLC5"/>
<evidence type="ECO:0000313" key="2">
    <source>
        <dbReference type="Proteomes" id="UP000070720"/>
    </source>
</evidence>
<accession>A0A1C3YLC5</accession>
<evidence type="ECO:0000313" key="1">
    <source>
        <dbReference type="EMBL" id="SCB65336.1"/>
    </source>
</evidence>
<organism evidence="1 2">
    <name type="scientific">Gibberella zeae (strain ATCC MYA-4620 / CBS 123657 / FGSC 9075 / NRRL 31084 / PH-1)</name>
    <name type="common">Wheat head blight fungus</name>
    <name type="synonym">Fusarium graminearum</name>
    <dbReference type="NCBI Taxonomy" id="229533"/>
    <lineage>
        <taxon>Eukaryota</taxon>
        <taxon>Fungi</taxon>
        <taxon>Dikarya</taxon>
        <taxon>Ascomycota</taxon>
        <taxon>Pezizomycotina</taxon>
        <taxon>Sordariomycetes</taxon>
        <taxon>Hypocreomycetidae</taxon>
        <taxon>Hypocreales</taxon>
        <taxon>Nectriaceae</taxon>
        <taxon>Fusarium</taxon>
    </lineage>
</organism>
<keyword evidence="2" id="KW-1185">Reference proteome</keyword>